<dbReference type="Proteomes" id="UP000095286">
    <property type="component" value="Unplaced"/>
</dbReference>
<name>A0AC35U7Z6_9BILA</name>
<protein>
    <submittedName>
        <fullName evidence="2">F-actin-capping protein subunit beta</fullName>
    </submittedName>
</protein>
<reference evidence="2" key="1">
    <citation type="submission" date="2016-11" db="UniProtKB">
        <authorList>
            <consortium name="WormBaseParasite"/>
        </authorList>
    </citation>
    <scope>IDENTIFICATION</scope>
    <source>
        <strain evidence="2">KR3021</strain>
    </source>
</reference>
<accession>A0AC35U7Z6</accession>
<dbReference type="WBParaSite" id="RSKR_0000844500.1">
    <property type="protein sequence ID" value="RSKR_0000844500.1"/>
    <property type="gene ID" value="RSKR_0000844500"/>
</dbReference>
<organism evidence="1 2">
    <name type="scientific">Rhabditophanes sp. KR3021</name>
    <dbReference type="NCBI Taxonomy" id="114890"/>
    <lineage>
        <taxon>Eukaryota</taxon>
        <taxon>Metazoa</taxon>
        <taxon>Ecdysozoa</taxon>
        <taxon>Nematoda</taxon>
        <taxon>Chromadorea</taxon>
        <taxon>Rhabditida</taxon>
        <taxon>Tylenchina</taxon>
        <taxon>Panagrolaimomorpha</taxon>
        <taxon>Strongyloidoidea</taxon>
        <taxon>Alloionematidae</taxon>
        <taxon>Rhabditophanes</taxon>
    </lineage>
</organism>
<sequence length="276" mass="31507">MQYSPLDYSLDLMRRLPPHTFEENLGNIISLCPSITEDLLSSVDQPLKIKLDPQTKKEYLLCDYNRDGDSYRCPWTNQYDPALADASFPSQKLREMEVDMNSAFEVYRDLYYAGGVSSVYLWDLKNGFAGVILIKKRGDGGIVLDGSWDSIHVIEVTDKIPHRQATYKVTSTIILWFETANANNEVKMGGSFTRSHESNLPVSVNDEHTHIANIGRIIEDQENKMRDMLKTVYFSKTRSIVGEMRQVSDAISNETRQEFLNELSTNFETRKTPSGQ</sequence>
<evidence type="ECO:0000313" key="1">
    <source>
        <dbReference type="Proteomes" id="UP000095286"/>
    </source>
</evidence>
<evidence type="ECO:0000313" key="2">
    <source>
        <dbReference type="WBParaSite" id="RSKR_0000844500.1"/>
    </source>
</evidence>
<proteinExistence type="predicted"/>